<protein>
    <recommendedName>
        <fullName evidence="3">SMI1/KNR4 family protein</fullName>
    </recommendedName>
</protein>
<proteinExistence type="predicted"/>
<accession>A0A8J3TQN2</accession>
<name>A0A8J3TQN2_9ACTN</name>
<dbReference type="InterPro" id="IPR037883">
    <property type="entry name" value="Knr4/Smi1-like_sf"/>
</dbReference>
<organism evidence="1 2">
    <name type="scientific">Planotetraspora mira</name>
    <dbReference type="NCBI Taxonomy" id="58121"/>
    <lineage>
        <taxon>Bacteria</taxon>
        <taxon>Bacillati</taxon>
        <taxon>Actinomycetota</taxon>
        <taxon>Actinomycetes</taxon>
        <taxon>Streptosporangiales</taxon>
        <taxon>Streptosporangiaceae</taxon>
        <taxon>Planotetraspora</taxon>
    </lineage>
</organism>
<sequence length="137" mass="15066">MPTTLVDWLRICKGEAIGPGGVLGARPDQPHLDIAHGLSMHPGWRARGWIPVAGDGCGDYYVLVGHGELAGHVGFIDQAELDEIDYVVASDLWLFLRFLLLRETGDRRWPVDRQTVLSTDPAMARVPRGLQPWSGDA</sequence>
<reference evidence="1 2" key="1">
    <citation type="submission" date="2021-01" db="EMBL/GenBank/DDBJ databases">
        <title>Whole genome shotgun sequence of Planotetraspora mira NBRC 15435.</title>
        <authorList>
            <person name="Komaki H."/>
            <person name="Tamura T."/>
        </authorList>
    </citation>
    <scope>NUCLEOTIDE SEQUENCE [LARGE SCALE GENOMIC DNA]</scope>
    <source>
        <strain evidence="1 2">NBRC 15435</strain>
    </source>
</reference>
<dbReference type="SUPFAM" id="SSF160631">
    <property type="entry name" value="SMI1/KNR4-like"/>
    <property type="match status" value="1"/>
</dbReference>
<evidence type="ECO:0000313" key="2">
    <source>
        <dbReference type="Proteomes" id="UP000650628"/>
    </source>
</evidence>
<evidence type="ECO:0008006" key="3">
    <source>
        <dbReference type="Google" id="ProtNLM"/>
    </source>
</evidence>
<evidence type="ECO:0000313" key="1">
    <source>
        <dbReference type="EMBL" id="GII31358.1"/>
    </source>
</evidence>
<gene>
    <name evidence="1" type="ORF">Pmi06nite_48000</name>
</gene>
<keyword evidence="2" id="KW-1185">Reference proteome</keyword>
<dbReference type="AlphaFoldDB" id="A0A8J3TQN2"/>
<comment type="caution">
    <text evidence="1">The sequence shown here is derived from an EMBL/GenBank/DDBJ whole genome shotgun (WGS) entry which is preliminary data.</text>
</comment>
<dbReference type="Proteomes" id="UP000650628">
    <property type="component" value="Unassembled WGS sequence"/>
</dbReference>
<dbReference type="EMBL" id="BOOO01000024">
    <property type="protein sequence ID" value="GII31358.1"/>
    <property type="molecule type" value="Genomic_DNA"/>
</dbReference>